<evidence type="ECO:0000313" key="2">
    <source>
        <dbReference type="EMBL" id="GIY79260.1"/>
    </source>
</evidence>
<feature type="region of interest" description="Disordered" evidence="1">
    <location>
        <begin position="786"/>
        <end position="807"/>
    </location>
</feature>
<evidence type="ECO:0000313" key="3">
    <source>
        <dbReference type="Proteomes" id="UP001054837"/>
    </source>
</evidence>
<evidence type="ECO:0000256" key="1">
    <source>
        <dbReference type="SAM" id="MobiDB-lite"/>
    </source>
</evidence>
<feature type="region of interest" description="Disordered" evidence="1">
    <location>
        <begin position="62"/>
        <end position="96"/>
    </location>
</feature>
<dbReference type="Proteomes" id="UP001054837">
    <property type="component" value="Unassembled WGS sequence"/>
</dbReference>
<comment type="caution">
    <text evidence="2">The sequence shown here is derived from an EMBL/GenBank/DDBJ whole genome shotgun (WGS) entry which is preliminary data.</text>
</comment>
<name>A0AAV4WD72_9ARAC</name>
<protein>
    <submittedName>
        <fullName evidence="2">Uncharacterized protein</fullName>
    </submittedName>
</protein>
<feature type="compositionally biased region" description="Polar residues" evidence="1">
    <location>
        <begin position="62"/>
        <end position="75"/>
    </location>
</feature>
<feature type="region of interest" description="Disordered" evidence="1">
    <location>
        <begin position="1"/>
        <end position="49"/>
    </location>
</feature>
<feature type="region of interest" description="Disordered" evidence="1">
    <location>
        <begin position="451"/>
        <end position="486"/>
    </location>
</feature>
<dbReference type="AlphaFoldDB" id="A0AAV4WD72"/>
<dbReference type="EMBL" id="BPLQ01014367">
    <property type="protein sequence ID" value="GIY79260.1"/>
    <property type="molecule type" value="Genomic_DNA"/>
</dbReference>
<feature type="compositionally biased region" description="Low complexity" evidence="1">
    <location>
        <begin position="471"/>
        <end position="486"/>
    </location>
</feature>
<reference evidence="2 3" key="1">
    <citation type="submission" date="2021-06" db="EMBL/GenBank/DDBJ databases">
        <title>Caerostris darwini draft genome.</title>
        <authorList>
            <person name="Kono N."/>
            <person name="Arakawa K."/>
        </authorList>
    </citation>
    <scope>NUCLEOTIDE SEQUENCE [LARGE SCALE GENOMIC DNA]</scope>
</reference>
<gene>
    <name evidence="2" type="primary">AVEN_182957_1</name>
    <name evidence="2" type="ORF">CDAR_230412</name>
</gene>
<organism evidence="2 3">
    <name type="scientific">Caerostris darwini</name>
    <dbReference type="NCBI Taxonomy" id="1538125"/>
    <lineage>
        <taxon>Eukaryota</taxon>
        <taxon>Metazoa</taxon>
        <taxon>Ecdysozoa</taxon>
        <taxon>Arthropoda</taxon>
        <taxon>Chelicerata</taxon>
        <taxon>Arachnida</taxon>
        <taxon>Araneae</taxon>
        <taxon>Araneomorphae</taxon>
        <taxon>Entelegynae</taxon>
        <taxon>Araneoidea</taxon>
        <taxon>Araneidae</taxon>
        <taxon>Caerostris</taxon>
    </lineage>
</organism>
<feature type="region of interest" description="Disordered" evidence="1">
    <location>
        <begin position="590"/>
        <end position="619"/>
    </location>
</feature>
<keyword evidence="3" id="KW-1185">Reference proteome</keyword>
<sequence>MALSTPAIDLPTQEKSGITIKQEKDDEDSTKNTNPTKVSKFIGSDPQLSGLQSRNITITVAASQTEKVTSPQKPTVQIARKSPPEKSTSSKSDPPPIDYSSICGAFGWTTIGTLHFPVIMRGEEKFIAVRMFESKIVFGYFPDIFPAAVFSCTNINSYYITVNEAKLLNEINSDHCDFQFGFQEFSTKDYVVRLKDAMELFEFLEFCRAKLYGQSSNTVESDKCGYLLNYKIPYVKKRAKKYVLLNAVFPEDTKFPIMNSERITNWDLAYFRFLSCFLPIDLKKVEINGPLYDVEDLMVALGVVSLSEVSNWPEIQCSSKDEWESFLYPRTLQWMSPVKQSSSEPVEDPKMLRKKLNEIQDKESMLNSFLGLNKYLEMNSSVRSARSHESGNGLNLLHPSEKTDLFPVSLDSFLATSSSCNYPYPVNYNHYNSHIQTPSVLDYERYRKSDGNLSSFSSRRPRTFPPPPPLVRLGSPRVSSVPSDQDVVPKTASSIYPYIPTPSSAPPWLSRIMEPDWLHGEENQTIQASEGPENLSRRLSESDSWCPTTLSTNMTINGAGSSSIVRSNSNPLGVIRENYDLSHGSLCRDERMLHPHGGSPRLLAGPGPPPHYPTPPQSSPLQPISLLECATGFTDIYSTRLTPNVDICSPPPSPEMRTALSSSPRNTHLSMYGYQPHIVRLVQVDTKSVLAINIEPLKYNVHLAVPITDVVNKFLRGTSVQSCQMMLETVFRLHLYECTSLQQEAFAKHNFSVLPGSKLVLLNDLKNCLYQMQFLMVEREKQSEKQCEIGTSEPPPAKRWCGNPREC</sequence>
<feature type="compositionally biased region" description="Pro residues" evidence="1">
    <location>
        <begin position="606"/>
        <end position="618"/>
    </location>
</feature>
<accession>A0AAV4WD72</accession>
<proteinExistence type="predicted"/>